<dbReference type="GO" id="GO:0016788">
    <property type="term" value="F:hydrolase activity, acting on ester bonds"/>
    <property type="evidence" value="ECO:0007669"/>
    <property type="project" value="TreeGrafter"/>
</dbReference>
<evidence type="ECO:0000256" key="1">
    <source>
        <dbReference type="ARBA" id="ARBA00005622"/>
    </source>
</evidence>
<evidence type="ECO:0000256" key="2">
    <source>
        <dbReference type="ARBA" id="ARBA00022801"/>
    </source>
</evidence>
<dbReference type="InterPro" id="IPR029058">
    <property type="entry name" value="AB_hydrolase_fold"/>
</dbReference>
<organism evidence="3 4">
    <name type="scientific">Paenibacillus larvae subsp. larvae</name>
    <dbReference type="NCBI Taxonomy" id="147375"/>
    <lineage>
        <taxon>Bacteria</taxon>
        <taxon>Bacillati</taxon>
        <taxon>Bacillota</taxon>
        <taxon>Bacilli</taxon>
        <taxon>Bacillales</taxon>
        <taxon>Paenibacillaceae</taxon>
        <taxon>Paenibacillus</taxon>
    </lineage>
</organism>
<keyword evidence="2 3" id="KW-0378">Hydrolase</keyword>
<dbReference type="Pfam" id="PF00756">
    <property type="entry name" value="Esterase"/>
    <property type="match status" value="1"/>
</dbReference>
<dbReference type="SUPFAM" id="SSF53474">
    <property type="entry name" value="alpha/beta-Hydrolases"/>
    <property type="match status" value="1"/>
</dbReference>
<name>A0A2L1TZ40_9BACL</name>
<dbReference type="PANTHER" id="PTHR40841">
    <property type="entry name" value="SIDEROPHORE TRIACETYLFUSARININE C ESTERASE"/>
    <property type="match status" value="1"/>
</dbReference>
<dbReference type="AlphaFoldDB" id="A0A2L1TZ40"/>
<dbReference type="Gene3D" id="3.40.50.1820">
    <property type="entry name" value="alpha/beta hydrolase"/>
    <property type="match status" value="1"/>
</dbReference>
<dbReference type="InterPro" id="IPR052558">
    <property type="entry name" value="Siderophore_Hydrolase_D"/>
</dbReference>
<dbReference type="InterPro" id="IPR000801">
    <property type="entry name" value="Esterase-like"/>
</dbReference>
<reference evidence="4" key="1">
    <citation type="submission" date="2017-02" db="EMBL/GenBank/DDBJ databases">
        <title>Delineation of Paenibacillus larvae strains originating from foulbrood outbreaks.</title>
        <authorList>
            <person name="Beims H."/>
            <person name="Bunk B."/>
            <person name="Sproeer C."/>
            <person name="Mohr K.I."/>
            <person name="Pradella S."/>
            <person name="Guenther G."/>
            <person name="Rohde M."/>
            <person name="von der Ohe W."/>
            <person name="Steinert M."/>
        </authorList>
    </citation>
    <scope>NUCLEOTIDE SEQUENCE [LARGE SCALE GENOMIC DNA]</scope>
    <source>
        <strain evidence="4">Eric_III</strain>
    </source>
</reference>
<proteinExistence type="inferred from homology"/>
<sequence length="291" mass="32656">MVNNKMEREAVMIDNTAGREVTIPRTKQRIMYSRTGNREYRIFVSAPDTEPPSSGYPVIYLLDANAVFATMVEAIRVQACRPEKTGVIPAVVVGIGYETEAPFPPDRHYDFTMTATARDMPSRPDGTAWPEQGGAGAFLKFIEEDLKPEIEHEFNIDTGRQTIFGHSLGGLFVLHALFTRPDAFQTYVAGSPSIHWNKPYFLEEEQQFSSRLGQKPAQVRVLLAVGELEKNHQSRITENAKELSERLSTLTSHGVSVEFKEFEDEGHVSVLPALISKTLRFALNPNTNRDK</sequence>
<dbReference type="EMBL" id="CP019655">
    <property type="protein sequence ID" value="AVF25949.1"/>
    <property type="molecule type" value="Genomic_DNA"/>
</dbReference>
<gene>
    <name evidence="3" type="primary">besA</name>
    <name evidence="3" type="ORF">ERICIII_01771</name>
</gene>
<comment type="similarity">
    <text evidence="1">Belongs to the esterase D family.</text>
</comment>
<evidence type="ECO:0000313" key="3">
    <source>
        <dbReference type="EMBL" id="AVF25949.1"/>
    </source>
</evidence>
<accession>A0A2L1TZ40</accession>
<dbReference type="STRING" id="147375.BXP28_11805"/>
<protein>
    <submittedName>
        <fullName evidence="3">Ferri-bacillibactin esterase BesA</fullName>
        <ecNumber evidence="3">3.1.-.-</ecNumber>
    </submittedName>
</protein>
<evidence type="ECO:0000313" key="4">
    <source>
        <dbReference type="Proteomes" id="UP000239833"/>
    </source>
</evidence>
<dbReference type="Proteomes" id="UP000239833">
    <property type="component" value="Chromosome"/>
</dbReference>
<dbReference type="EC" id="3.1.-.-" evidence="3"/>
<dbReference type="PANTHER" id="PTHR40841:SF2">
    <property type="entry name" value="SIDEROPHORE-DEGRADING ESTERASE (EUROFUNG)"/>
    <property type="match status" value="1"/>
</dbReference>